<keyword evidence="4" id="KW-1003">Cell membrane</keyword>
<evidence type="ECO:0000256" key="12">
    <source>
        <dbReference type="RuleBase" id="RU010713"/>
    </source>
</evidence>
<evidence type="ECO:0000256" key="2">
    <source>
        <dbReference type="ARBA" id="ARBA00004651"/>
    </source>
</evidence>
<dbReference type="PROSITE" id="PS51013">
    <property type="entry name" value="PANNEXIN"/>
    <property type="match status" value="1"/>
</dbReference>
<evidence type="ECO:0000256" key="8">
    <source>
        <dbReference type="ARBA" id="ARBA00022989"/>
    </source>
</evidence>
<keyword evidence="11 12" id="KW-0407">Ion channel</keyword>
<evidence type="ECO:0000313" key="13">
    <source>
        <dbReference type="Proteomes" id="UP000095287"/>
    </source>
</evidence>
<dbReference type="GO" id="GO:0034220">
    <property type="term" value="P:monoatomic ion transmembrane transport"/>
    <property type="evidence" value="ECO:0007669"/>
    <property type="project" value="UniProtKB-KW"/>
</dbReference>
<reference evidence="14" key="1">
    <citation type="submission" date="2016-11" db="UniProtKB">
        <authorList>
            <consortium name="WormBaseParasite"/>
        </authorList>
    </citation>
    <scope>IDENTIFICATION</scope>
</reference>
<protein>
    <recommendedName>
        <fullName evidence="12">Innexin</fullName>
    </recommendedName>
</protein>
<dbReference type="PANTHER" id="PTHR11893:SF20">
    <property type="entry name" value="INNEXIN-3"/>
    <property type="match status" value="1"/>
</dbReference>
<evidence type="ECO:0000256" key="3">
    <source>
        <dbReference type="ARBA" id="ARBA00022448"/>
    </source>
</evidence>
<keyword evidence="9 12" id="KW-0406">Ion transport</keyword>
<dbReference type="Pfam" id="PF00876">
    <property type="entry name" value="Innexin"/>
    <property type="match status" value="2"/>
</dbReference>
<keyword evidence="3 12" id="KW-0813">Transport</keyword>
<dbReference type="GO" id="GO:0005921">
    <property type="term" value="C:gap junction"/>
    <property type="evidence" value="ECO:0007669"/>
    <property type="project" value="UniProtKB-SubCell"/>
</dbReference>
<keyword evidence="7" id="KW-0965">Cell junction</keyword>
<feature type="transmembrane region" description="Helical" evidence="12">
    <location>
        <begin position="226"/>
        <end position="247"/>
    </location>
</feature>
<dbReference type="Proteomes" id="UP000095287">
    <property type="component" value="Unplaced"/>
</dbReference>
<sequence>MIGVRFLTDYVQRIVQVSVVGDFVVGLNYYVTSMLLAFFSIAVSSKQYFGSQIQSWEHAREDHISYYRWVPIMLALQALCFFIPNWMWSAVHRHTTIMPEVFISAAVKCKNMHGEDRNAELKTIAKSMHGAIKAFRREKVSLSTGETATVAYLATKFAFLVIVAIQFFLMNYFLGGTYLNWCSTTIGAILHGNEWNESPIFPRVMANIQRHTVQCVLMLNMINEKIYLFLFAWFIFIGVSTAINFLYNLAIVVLRPMAISSIVSQLDEDVVSSCPARHTTKFVKKYLRADGVLLLRFIGSNAGDGIARELLNELFVMFKAENSNERAVV</sequence>
<comment type="function">
    <text evidence="12">Structural component of the gap junctions.</text>
</comment>
<evidence type="ECO:0000313" key="14">
    <source>
        <dbReference type="WBParaSite" id="L893_g8434.t1"/>
    </source>
</evidence>
<keyword evidence="13" id="KW-1185">Reference proteome</keyword>
<evidence type="ECO:0000256" key="6">
    <source>
        <dbReference type="ARBA" id="ARBA00022868"/>
    </source>
</evidence>
<evidence type="ECO:0000256" key="10">
    <source>
        <dbReference type="ARBA" id="ARBA00023136"/>
    </source>
</evidence>
<evidence type="ECO:0000256" key="11">
    <source>
        <dbReference type="ARBA" id="ARBA00023303"/>
    </source>
</evidence>
<comment type="similarity">
    <text evidence="12">Belongs to the pannexin family.</text>
</comment>
<dbReference type="GO" id="GO:0005886">
    <property type="term" value="C:plasma membrane"/>
    <property type="evidence" value="ECO:0007669"/>
    <property type="project" value="UniProtKB-SubCell"/>
</dbReference>
<dbReference type="InterPro" id="IPR000990">
    <property type="entry name" value="Innexin"/>
</dbReference>
<keyword evidence="8 12" id="KW-1133">Transmembrane helix</keyword>
<organism evidence="13 14">
    <name type="scientific">Steinernema glaseri</name>
    <dbReference type="NCBI Taxonomy" id="37863"/>
    <lineage>
        <taxon>Eukaryota</taxon>
        <taxon>Metazoa</taxon>
        <taxon>Ecdysozoa</taxon>
        <taxon>Nematoda</taxon>
        <taxon>Chromadorea</taxon>
        <taxon>Rhabditida</taxon>
        <taxon>Tylenchina</taxon>
        <taxon>Panagrolaimomorpha</taxon>
        <taxon>Strongyloidoidea</taxon>
        <taxon>Steinernematidae</taxon>
        <taxon>Steinernema</taxon>
    </lineage>
</organism>
<evidence type="ECO:0000256" key="1">
    <source>
        <dbReference type="ARBA" id="ARBA00004610"/>
    </source>
</evidence>
<accession>A0A1I8ARD4</accession>
<comment type="subcellular location">
    <subcellularLocation>
        <location evidence="1">Cell junction</location>
        <location evidence="1">Gap junction</location>
    </subcellularLocation>
    <subcellularLocation>
        <location evidence="2 12">Cell membrane</location>
        <topology evidence="2 12">Multi-pass membrane protein</topology>
    </subcellularLocation>
</comment>
<keyword evidence="5 12" id="KW-0812">Transmembrane</keyword>
<name>A0A1I8ARD4_9BILA</name>
<keyword evidence="6" id="KW-0303">Gap junction</keyword>
<dbReference type="PRINTS" id="PR01262">
    <property type="entry name" value="INNEXIN"/>
</dbReference>
<dbReference type="WBParaSite" id="L893_g8434.t1">
    <property type="protein sequence ID" value="L893_g8434.t1"/>
    <property type="gene ID" value="L893_g8434"/>
</dbReference>
<keyword evidence="10 12" id="KW-0472">Membrane</keyword>
<dbReference type="GO" id="GO:0005243">
    <property type="term" value="F:gap junction channel activity"/>
    <property type="evidence" value="ECO:0007669"/>
    <property type="project" value="TreeGrafter"/>
</dbReference>
<evidence type="ECO:0000256" key="5">
    <source>
        <dbReference type="ARBA" id="ARBA00022692"/>
    </source>
</evidence>
<evidence type="ECO:0000256" key="7">
    <source>
        <dbReference type="ARBA" id="ARBA00022949"/>
    </source>
</evidence>
<evidence type="ECO:0000256" key="9">
    <source>
        <dbReference type="ARBA" id="ARBA00023065"/>
    </source>
</evidence>
<dbReference type="AlphaFoldDB" id="A0A1I8ARD4"/>
<gene>
    <name evidence="12" type="primary">inx</name>
</gene>
<dbReference type="PANTHER" id="PTHR11893">
    <property type="entry name" value="INNEXIN"/>
    <property type="match status" value="1"/>
</dbReference>
<feature type="transmembrane region" description="Helical" evidence="12">
    <location>
        <begin position="66"/>
        <end position="88"/>
    </location>
</feature>
<proteinExistence type="inferred from homology"/>
<feature type="transmembrane region" description="Helical" evidence="12">
    <location>
        <begin position="27"/>
        <end position="45"/>
    </location>
</feature>
<evidence type="ECO:0000256" key="4">
    <source>
        <dbReference type="ARBA" id="ARBA00022475"/>
    </source>
</evidence>
<feature type="transmembrane region" description="Helical" evidence="12">
    <location>
        <begin position="150"/>
        <end position="174"/>
    </location>
</feature>